<dbReference type="InterPro" id="IPR040442">
    <property type="entry name" value="Pyrv_kinase-like_dom_sf"/>
</dbReference>
<protein>
    <recommendedName>
        <fullName evidence="3 12">Pyruvate kinase</fullName>
        <ecNumber evidence="3 12">2.7.1.40</ecNumber>
    </recommendedName>
</protein>
<organism evidence="14 15">
    <name type="scientific">Planotetraspora silvatica</name>
    <dbReference type="NCBI Taxonomy" id="234614"/>
    <lineage>
        <taxon>Bacteria</taxon>
        <taxon>Bacillati</taxon>
        <taxon>Actinomycetota</taxon>
        <taxon>Actinomycetes</taxon>
        <taxon>Streptosporangiales</taxon>
        <taxon>Streptosporangiaceae</taxon>
        <taxon>Planotetraspora</taxon>
    </lineage>
</organism>
<dbReference type="Pfam" id="PF00224">
    <property type="entry name" value="PK"/>
    <property type="match status" value="1"/>
</dbReference>
<keyword evidence="10 12" id="KW-0324">Glycolysis</keyword>
<evidence type="ECO:0000256" key="1">
    <source>
        <dbReference type="ARBA" id="ARBA00004997"/>
    </source>
</evidence>
<comment type="pathway">
    <text evidence="1 12">Carbohydrate degradation; glycolysis; pyruvate from D-glyceraldehyde 3-phosphate: step 5/5.</text>
</comment>
<keyword evidence="6" id="KW-0547">Nucleotide-binding</keyword>
<proteinExistence type="inferred from homology"/>
<dbReference type="GO" id="GO:0016301">
    <property type="term" value="F:kinase activity"/>
    <property type="evidence" value="ECO:0007669"/>
    <property type="project" value="UniProtKB-KW"/>
</dbReference>
<reference evidence="14" key="1">
    <citation type="submission" date="2021-01" db="EMBL/GenBank/DDBJ databases">
        <title>Whole genome shotgun sequence of Planotetraspora silvatica NBRC 100141.</title>
        <authorList>
            <person name="Komaki H."/>
            <person name="Tamura T."/>
        </authorList>
    </citation>
    <scope>NUCLEOTIDE SEQUENCE</scope>
    <source>
        <strain evidence="14">NBRC 100141</strain>
    </source>
</reference>
<dbReference type="Proteomes" id="UP000644610">
    <property type="component" value="Unassembled WGS sequence"/>
</dbReference>
<dbReference type="InterPro" id="IPR015806">
    <property type="entry name" value="Pyrv_Knase_insert_dom_sf"/>
</dbReference>
<gene>
    <name evidence="14" type="ORF">Psi02_78420</name>
</gene>
<dbReference type="Gene3D" id="3.20.20.60">
    <property type="entry name" value="Phosphoenolpyruvate-binding domains"/>
    <property type="match status" value="1"/>
</dbReference>
<keyword evidence="11" id="KW-0670">Pyruvate</keyword>
<comment type="caution">
    <text evidence="14">The sequence shown here is derived from an EMBL/GenBank/DDBJ whole genome shotgun (WGS) entry which is preliminary data.</text>
</comment>
<keyword evidence="8" id="KW-0067">ATP-binding</keyword>
<dbReference type="PANTHER" id="PTHR11817">
    <property type="entry name" value="PYRUVATE KINASE"/>
    <property type="match status" value="1"/>
</dbReference>
<dbReference type="Gene3D" id="2.40.33.10">
    <property type="entry name" value="PK beta-barrel domain-like"/>
    <property type="match status" value="1"/>
</dbReference>
<dbReference type="InterPro" id="IPR001697">
    <property type="entry name" value="Pyr_Knase"/>
</dbReference>
<dbReference type="GO" id="GO:0000287">
    <property type="term" value="F:magnesium ion binding"/>
    <property type="evidence" value="ECO:0007669"/>
    <property type="project" value="InterPro"/>
</dbReference>
<dbReference type="UniPathway" id="UPA00109">
    <property type="reaction ID" value="UER00188"/>
</dbReference>
<keyword evidence="4 12" id="KW-0808">Transferase</keyword>
<keyword evidence="5" id="KW-0479">Metal-binding</keyword>
<dbReference type="GO" id="GO:0005524">
    <property type="term" value="F:ATP binding"/>
    <property type="evidence" value="ECO:0007669"/>
    <property type="project" value="UniProtKB-KW"/>
</dbReference>
<dbReference type="SUPFAM" id="SSF51621">
    <property type="entry name" value="Phosphoenolpyruvate/pyruvate domain"/>
    <property type="match status" value="1"/>
</dbReference>
<dbReference type="InterPro" id="IPR015793">
    <property type="entry name" value="Pyrv_Knase_brl"/>
</dbReference>
<comment type="similarity">
    <text evidence="2 12">Belongs to the pyruvate kinase family.</text>
</comment>
<feature type="domain" description="Pyruvate kinase barrel" evidence="13">
    <location>
        <begin position="63"/>
        <end position="314"/>
    </location>
</feature>
<sequence>MSVSMKTDVLVTLSNRHTTWPAPADLSEAGCTGVRIIAKGRVLPLLEGGALTPWIHAARDRGIKVLLDLPGDKPLVRRLTGARRLTTGDEVVLTDSIEEGHGRSPGSKIIHVDHGRRLVDNVTVGDEIDIADGAYVFSVIAVGETQVAMRCVAASPVTLSARSVARRNAALRVSCPTASELELATRLGPELANAYVVSFCEQASQIASIRDSVIGAAVFAKIESARGCAEAARIAEVADGVLIGRHDLSTELEPSAVWEVVRNTAEICRRAQRPVIVGSRILESMCDQSKPSATDVADIRQLLSLRVDGLLLAGSISVLHPLRAVRVLRDLCG</sequence>
<keyword evidence="7 12" id="KW-0418">Kinase</keyword>
<evidence type="ECO:0000256" key="5">
    <source>
        <dbReference type="ARBA" id="ARBA00022723"/>
    </source>
</evidence>
<evidence type="ECO:0000313" key="14">
    <source>
        <dbReference type="EMBL" id="GII51418.1"/>
    </source>
</evidence>
<dbReference type="GO" id="GO:0030955">
    <property type="term" value="F:potassium ion binding"/>
    <property type="evidence" value="ECO:0007669"/>
    <property type="project" value="InterPro"/>
</dbReference>
<dbReference type="PRINTS" id="PR01050">
    <property type="entry name" value="PYRUVTKNASE"/>
</dbReference>
<evidence type="ECO:0000256" key="6">
    <source>
        <dbReference type="ARBA" id="ARBA00022741"/>
    </source>
</evidence>
<evidence type="ECO:0000256" key="4">
    <source>
        <dbReference type="ARBA" id="ARBA00022679"/>
    </source>
</evidence>
<evidence type="ECO:0000256" key="8">
    <source>
        <dbReference type="ARBA" id="ARBA00022840"/>
    </source>
</evidence>
<evidence type="ECO:0000256" key="7">
    <source>
        <dbReference type="ARBA" id="ARBA00022777"/>
    </source>
</evidence>
<dbReference type="InterPro" id="IPR015813">
    <property type="entry name" value="Pyrv/PenolPyrv_kinase-like_dom"/>
</dbReference>
<evidence type="ECO:0000259" key="13">
    <source>
        <dbReference type="Pfam" id="PF00224"/>
    </source>
</evidence>
<dbReference type="EMBL" id="BOOQ01000070">
    <property type="protein sequence ID" value="GII51418.1"/>
    <property type="molecule type" value="Genomic_DNA"/>
</dbReference>
<evidence type="ECO:0000313" key="15">
    <source>
        <dbReference type="Proteomes" id="UP000644610"/>
    </source>
</evidence>
<dbReference type="GO" id="GO:0004743">
    <property type="term" value="F:pyruvate kinase activity"/>
    <property type="evidence" value="ECO:0007669"/>
    <property type="project" value="UniProtKB-EC"/>
</dbReference>
<evidence type="ECO:0000256" key="2">
    <source>
        <dbReference type="ARBA" id="ARBA00008663"/>
    </source>
</evidence>
<evidence type="ECO:0000256" key="11">
    <source>
        <dbReference type="ARBA" id="ARBA00023317"/>
    </source>
</evidence>
<evidence type="ECO:0000256" key="12">
    <source>
        <dbReference type="RuleBase" id="RU000504"/>
    </source>
</evidence>
<evidence type="ECO:0000256" key="9">
    <source>
        <dbReference type="ARBA" id="ARBA00022842"/>
    </source>
</evidence>
<keyword evidence="9 12" id="KW-0460">Magnesium</keyword>
<dbReference type="EC" id="2.7.1.40" evidence="3 12"/>
<dbReference type="AlphaFoldDB" id="A0A8J3UST2"/>
<evidence type="ECO:0000256" key="3">
    <source>
        <dbReference type="ARBA" id="ARBA00012142"/>
    </source>
</evidence>
<accession>A0A8J3UST2</accession>
<name>A0A8J3UST2_9ACTN</name>
<comment type="catalytic activity">
    <reaction evidence="12">
        <text>pyruvate + ATP = phosphoenolpyruvate + ADP + H(+)</text>
        <dbReference type="Rhea" id="RHEA:18157"/>
        <dbReference type="ChEBI" id="CHEBI:15361"/>
        <dbReference type="ChEBI" id="CHEBI:15378"/>
        <dbReference type="ChEBI" id="CHEBI:30616"/>
        <dbReference type="ChEBI" id="CHEBI:58702"/>
        <dbReference type="ChEBI" id="CHEBI:456216"/>
        <dbReference type="EC" id="2.7.1.40"/>
    </reaction>
</comment>
<evidence type="ECO:0000256" key="10">
    <source>
        <dbReference type="ARBA" id="ARBA00023152"/>
    </source>
</evidence>
<keyword evidence="15" id="KW-1185">Reference proteome</keyword>